<dbReference type="Proteomes" id="UP000470404">
    <property type="component" value="Unassembled WGS sequence"/>
</dbReference>
<keyword evidence="1" id="KW-0812">Transmembrane</keyword>
<evidence type="ECO:0000313" key="3">
    <source>
        <dbReference type="Proteomes" id="UP000470404"/>
    </source>
</evidence>
<feature type="transmembrane region" description="Helical" evidence="1">
    <location>
        <begin position="7"/>
        <end position="24"/>
    </location>
</feature>
<evidence type="ECO:0000256" key="1">
    <source>
        <dbReference type="SAM" id="Phobius"/>
    </source>
</evidence>
<comment type="caution">
    <text evidence="2">The sequence shown here is derived from an EMBL/GenBank/DDBJ whole genome shotgun (WGS) entry which is preliminary data.</text>
</comment>
<keyword evidence="1" id="KW-1133">Transmembrane helix</keyword>
<dbReference type="Pfam" id="PF01899">
    <property type="entry name" value="MNHE"/>
    <property type="match status" value="1"/>
</dbReference>
<dbReference type="EMBL" id="JAAGNC010000137">
    <property type="protein sequence ID" value="NEC59173.1"/>
    <property type="molecule type" value="Genomic_DNA"/>
</dbReference>
<keyword evidence="1" id="KW-0472">Membrane</keyword>
<evidence type="ECO:0000313" key="2">
    <source>
        <dbReference type="EMBL" id="NEC59173.1"/>
    </source>
</evidence>
<gene>
    <name evidence="2" type="ORF">G3I59_27190</name>
</gene>
<proteinExistence type="predicted"/>
<evidence type="ECO:0008006" key="4">
    <source>
        <dbReference type="Google" id="ProtNLM"/>
    </source>
</evidence>
<keyword evidence="3" id="KW-1185">Reference proteome</keyword>
<organism evidence="2 3">
    <name type="scientific">Amycolatopsis rubida</name>
    <dbReference type="NCBI Taxonomy" id="112413"/>
    <lineage>
        <taxon>Bacteria</taxon>
        <taxon>Bacillati</taxon>
        <taxon>Actinomycetota</taxon>
        <taxon>Actinomycetes</taxon>
        <taxon>Pseudonocardiales</taxon>
        <taxon>Pseudonocardiaceae</taxon>
        <taxon>Amycolatopsis</taxon>
    </lineage>
</organism>
<dbReference type="InterPro" id="IPR002758">
    <property type="entry name" value="Cation_antiport_E"/>
</dbReference>
<feature type="transmembrane region" description="Helical" evidence="1">
    <location>
        <begin position="30"/>
        <end position="47"/>
    </location>
</feature>
<sequence>MRATAEVVVWWLALTGLWVLTLATPSAPELAASAVAAAVCALAAFFARRAMCGSWRPRAAWLTWSSVPVAAVRETAAALVTVFQHPSAGTFDEVAVPDEPQAEHDARLAVATVVIGCTPGTMVVTSPPEENRLLVHRLLPGRSATLERVSR</sequence>
<dbReference type="RefSeq" id="WP_067593230.1">
    <property type="nucleotide sequence ID" value="NZ_JAAGNC010000137.1"/>
</dbReference>
<protein>
    <recommendedName>
        <fullName evidence="4">Na+/H+ antiporter subunit E</fullName>
    </recommendedName>
</protein>
<accession>A0ABX0C2L7</accession>
<reference evidence="2 3" key="1">
    <citation type="submission" date="2020-01" db="EMBL/GenBank/DDBJ databases">
        <title>Insect and environment-associated Actinomycetes.</title>
        <authorList>
            <person name="Currrie C."/>
            <person name="Chevrette M."/>
            <person name="Carlson C."/>
            <person name="Stubbendieck R."/>
            <person name="Wendt-Pienkowski E."/>
        </authorList>
    </citation>
    <scope>NUCLEOTIDE SEQUENCE [LARGE SCALE GENOMIC DNA]</scope>
    <source>
        <strain evidence="2 3">SID8386</strain>
    </source>
</reference>
<name>A0ABX0C2L7_9PSEU</name>